<comment type="similarity">
    <text evidence="8 9">Belongs to the TonB-dependent receptor family.</text>
</comment>
<dbReference type="GO" id="GO:0015344">
    <property type="term" value="F:siderophore uptake transmembrane transporter activity"/>
    <property type="evidence" value="ECO:0007669"/>
    <property type="project" value="TreeGrafter"/>
</dbReference>
<evidence type="ECO:0000256" key="8">
    <source>
        <dbReference type="PROSITE-ProRule" id="PRU01360"/>
    </source>
</evidence>
<dbReference type="OrthoDB" id="9795928at2"/>
<dbReference type="AlphaFoldDB" id="A0A6I4T7S8"/>
<evidence type="ECO:0000313" key="15">
    <source>
        <dbReference type="Proteomes" id="UP000438476"/>
    </source>
</evidence>
<keyword evidence="14" id="KW-0675">Receptor</keyword>
<dbReference type="InterPro" id="IPR036942">
    <property type="entry name" value="Beta-barrel_TonB_sf"/>
</dbReference>
<keyword evidence="11" id="KW-0732">Signal</keyword>
<evidence type="ECO:0000256" key="7">
    <source>
        <dbReference type="ARBA" id="ARBA00023237"/>
    </source>
</evidence>
<comment type="subcellular location">
    <subcellularLocation>
        <location evidence="1 8">Cell outer membrane</location>
        <topology evidence="1 8">Multi-pass membrane protein</topology>
    </subcellularLocation>
</comment>
<comment type="caution">
    <text evidence="14">The sequence shown here is derived from an EMBL/GenBank/DDBJ whole genome shotgun (WGS) entry which is preliminary data.</text>
</comment>
<dbReference type="RefSeq" id="WP_160736322.1">
    <property type="nucleotide sequence ID" value="NZ_WTYT01000003.1"/>
</dbReference>
<dbReference type="Gene3D" id="2.170.130.10">
    <property type="entry name" value="TonB-dependent receptor, plug domain"/>
    <property type="match status" value="1"/>
</dbReference>
<name>A0A6I4T7S8_9SPHN</name>
<keyword evidence="15" id="KW-1185">Reference proteome</keyword>
<evidence type="ECO:0000313" key="14">
    <source>
        <dbReference type="EMBL" id="MXO65910.1"/>
    </source>
</evidence>
<dbReference type="SUPFAM" id="SSF56935">
    <property type="entry name" value="Porins"/>
    <property type="match status" value="1"/>
</dbReference>
<feature type="region of interest" description="Disordered" evidence="10">
    <location>
        <begin position="306"/>
        <end position="335"/>
    </location>
</feature>
<dbReference type="Gene3D" id="2.40.170.20">
    <property type="entry name" value="TonB-dependent receptor, beta-barrel domain"/>
    <property type="match status" value="1"/>
</dbReference>
<evidence type="ECO:0000256" key="1">
    <source>
        <dbReference type="ARBA" id="ARBA00004571"/>
    </source>
</evidence>
<dbReference type="InterPro" id="IPR000531">
    <property type="entry name" value="Beta-barrel_TonB"/>
</dbReference>
<dbReference type="InterPro" id="IPR037066">
    <property type="entry name" value="Plug_dom_sf"/>
</dbReference>
<dbReference type="EMBL" id="WTYT01000003">
    <property type="protein sequence ID" value="MXO65910.1"/>
    <property type="molecule type" value="Genomic_DNA"/>
</dbReference>
<evidence type="ECO:0000259" key="13">
    <source>
        <dbReference type="Pfam" id="PF07715"/>
    </source>
</evidence>
<evidence type="ECO:0000256" key="10">
    <source>
        <dbReference type="SAM" id="MobiDB-lite"/>
    </source>
</evidence>
<dbReference type="PANTHER" id="PTHR30069:SF40">
    <property type="entry name" value="TONB-DEPENDENT RECEPTOR NMB0964-RELATED"/>
    <property type="match status" value="1"/>
</dbReference>
<proteinExistence type="inferred from homology"/>
<sequence length="723" mass="78838">MFKTRAILLACAALIPATSAMAQEEAPKPVQSDDDFHGDIVVKAPGLDRLDLLAGTSVVSGMELQRNQAGQIGDVLVKLPGVSASGFAPGASRPILRGFSGERVRILNDGLGTIDASSASSDHAVTVDPLLVDRVEVLRGPAVLLYGSQAIGGAVNIHDKRIPPAVPDEPIHIDTMTAFDTVSDLREVGASVDVPVGKQVAFHVDGSYRKTNDLEIPGYAASDALRQELLASAAEEIEEGHDHEAEEMQEAASIKDKLPNSATETYSLGTGVSFFSGESSLGVSFGYYDTKYGVPSLPGIGHVHEHEEEGHDEDHDHDHEEGADDDHDHDHEEEGDVTIGMKKYRVDLAGVLDTGDGFIDEIRTRVGYSDYTHTEFEGDETGTVFDVSGVEARMEFVQSRRDNWSGSFGAQYYHQDFSATGEEAFIPENLTDQYAVFALQEVDLSPVNVQIGARYEHQDIDLSDQDISRDFDSFSGALGLSYGLTEYLRAGVNFSRSERAPSAQELFADGPHVATQQYEIGDADLSTEKALGLEGYVRGNVGDVKIGVSVYKNWFDDFIYLAETGGEEDGLEVHQFLQDDADHFGVEGEVSFPFYKSDDLTLLADFRGDYTHAELADGSPVPRIPPVSLLGAVEAQMDAVNLRAEVEWYGKQDDVAEHETPTDEFTFVNLSAAWQPWKGNKNITLMVQADNIFDSEGRRATSFTKEYTPLPGRNFKISLRTSF</sequence>
<keyword evidence="7 8" id="KW-0998">Cell outer membrane</keyword>
<keyword evidence="2 8" id="KW-0813">Transport</keyword>
<dbReference type="InterPro" id="IPR012910">
    <property type="entry name" value="Plug_dom"/>
</dbReference>
<feature type="signal peptide" evidence="11">
    <location>
        <begin position="1"/>
        <end position="22"/>
    </location>
</feature>
<dbReference type="Proteomes" id="UP000438476">
    <property type="component" value="Unassembled WGS sequence"/>
</dbReference>
<feature type="domain" description="TonB-dependent receptor-like beta-barrel" evidence="12">
    <location>
        <begin position="280"/>
        <end position="692"/>
    </location>
</feature>
<evidence type="ECO:0000256" key="11">
    <source>
        <dbReference type="SAM" id="SignalP"/>
    </source>
</evidence>
<accession>A0A6I4T7S8</accession>
<keyword evidence="3 8" id="KW-1134">Transmembrane beta strand</keyword>
<feature type="domain" description="TonB-dependent receptor plug" evidence="13">
    <location>
        <begin position="51"/>
        <end position="154"/>
    </location>
</feature>
<evidence type="ECO:0000256" key="4">
    <source>
        <dbReference type="ARBA" id="ARBA00022692"/>
    </source>
</evidence>
<dbReference type="Pfam" id="PF07715">
    <property type="entry name" value="Plug"/>
    <property type="match status" value="1"/>
</dbReference>
<reference evidence="14 15" key="1">
    <citation type="submission" date="2019-12" db="EMBL/GenBank/DDBJ databases">
        <title>Genomic-based taxomic classification of the family Erythrobacteraceae.</title>
        <authorList>
            <person name="Xu L."/>
        </authorList>
    </citation>
    <scope>NUCLEOTIDE SEQUENCE [LARGE SCALE GENOMIC DNA]</scope>
    <source>
        <strain evidence="14 15">LMG 29518</strain>
    </source>
</reference>
<protein>
    <submittedName>
        <fullName evidence="14">TonB-dependent receptor</fullName>
    </submittedName>
</protein>
<feature type="chain" id="PRO_5026279366" evidence="11">
    <location>
        <begin position="23"/>
        <end position="723"/>
    </location>
</feature>
<evidence type="ECO:0000256" key="2">
    <source>
        <dbReference type="ARBA" id="ARBA00022448"/>
    </source>
</evidence>
<dbReference type="Pfam" id="PF00593">
    <property type="entry name" value="TonB_dep_Rec_b-barrel"/>
    <property type="match status" value="1"/>
</dbReference>
<dbReference type="PANTHER" id="PTHR30069">
    <property type="entry name" value="TONB-DEPENDENT OUTER MEMBRANE RECEPTOR"/>
    <property type="match status" value="1"/>
</dbReference>
<dbReference type="GO" id="GO:0009279">
    <property type="term" value="C:cell outer membrane"/>
    <property type="evidence" value="ECO:0007669"/>
    <property type="project" value="UniProtKB-SubCell"/>
</dbReference>
<dbReference type="CDD" id="cd01347">
    <property type="entry name" value="ligand_gated_channel"/>
    <property type="match status" value="1"/>
</dbReference>
<dbReference type="PROSITE" id="PS52016">
    <property type="entry name" value="TONB_DEPENDENT_REC_3"/>
    <property type="match status" value="1"/>
</dbReference>
<evidence type="ECO:0000259" key="12">
    <source>
        <dbReference type="Pfam" id="PF00593"/>
    </source>
</evidence>
<evidence type="ECO:0000256" key="9">
    <source>
        <dbReference type="RuleBase" id="RU003357"/>
    </source>
</evidence>
<keyword evidence="6 8" id="KW-0472">Membrane</keyword>
<dbReference type="InterPro" id="IPR039426">
    <property type="entry name" value="TonB-dep_rcpt-like"/>
</dbReference>
<feature type="compositionally biased region" description="Basic and acidic residues" evidence="10">
    <location>
        <begin position="306"/>
        <end position="332"/>
    </location>
</feature>
<gene>
    <name evidence="14" type="ORF">GRI91_09100</name>
</gene>
<keyword evidence="5 9" id="KW-0798">TonB box</keyword>
<evidence type="ECO:0000256" key="6">
    <source>
        <dbReference type="ARBA" id="ARBA00023136"/>
    </source>
</evidence>
<dbReference type="GO" id="GO:0044718">
    <property type="term" value="P:siderophore transmembrane transport"/>
    <property type="evidence" value="ECO:0007669"/>
    <property type="project" value="TreeGrafter"/>
</dbReference>
<evidence type="ECO:0000256" key="3">
    <source>
        <dbReference type="ARBA" id="ARBA00022452"/>
    </source>
</evidence>
<organism evidence="14 15">
    <name type="scientific">Altericroceibacterium endophyticum</name>
    <dbReference type="NCBI Taxonomy" id="1808508"/>
    <lineage>
        <taxon>Bacteria</taxon>
        <taxon>Pseudomonadati</taxon>
        <taxon>Pseudomonadota</taxon>
        <taxon>Alphaproteobacteria</taxon>
        <taxon>Sphingomonadales</taxon>
        <taxon>Erythrobacteraceae</taxon>
        <taxon>Altericroceibacterium</taxon>
    </lineage>
</organism>
<evidence type="ECO:0000256" key="5">
    <source>
        <dbReference type="ARBA" id="ARBA00023077"/>
    </source>
</evidence>
<keyword evidence="4 8" id="KW-0812">Transmembrane</keyword>